<dbReference type="EMBL" id="QRDZ01000021">
    <property type="protein sequence ID" value="RED65113.1"/>
    <property type="molecule type" value="Genomic_DNA"/>
</dbReference>
<dbReference type="PROSITE" id="PS00516">
    <property type="entry name" value="ALKYLBASE_DNA_GLYCOS"/>
    <property type="match status" value="1"/>
</dbReference>
<dbReference type="GO" id="GO:0008725">
    <property type="term" value="F:DNA-3-methyladenine glycosylase activity"/>
    <property type="evidence" value="ECO:0007669"/>
    <property type="project" value="TreeGrafter"/>
</dbReference>
<dbReference type="SMART" id="SM00478">
    <property type="entry name" value="ENDO3c"/>
    <property type="match status" value="1"/>
</dbReference>
<dbReference type="GO" id="GO:0032993">
    <property type="term" value="C:protein-DNA complex"/>
    <property type="evidence" value="ECO:0007669"/>
    <property type="project" value="TreeGrafter"/>
</dbReference>
<dbReference type="GO" id="GO:0008534">
    <property type="term" value="F:oxidized purine nucleobase lesion DNA N-glycosylase activity"/>
    <property type="evidence" value="ECO:0007669"/>
    <property type="project" value="InterPro"/>
</dbReference>
<dbReference type="OrthoDB" id="9785929at2"/>
<dbReference type="SUPFAM" id="SSF48150">
    <property type="entry name" value="DNA-glycosylase"/>
    <property type="match status" value="1"/>
</dbReference>
<keyword evidence="5" id="KW-0378">Hydrolase</keyword>
<gene>
    <name evidence="9" type="ORF">DFP98_1214</name>
</gene>
<evidence type="ECO:0000256" key="3">
    <source>
        <dbReference type="ARBA" id="ARBA00012000"/>
    </source>
</evidence>
<feature type="domain" description="HhH-GPD" evidence="7">
    <location>
        <begin position="135"/>
        <end position="299"/>
    </location>
</feature>
<dbReference type="InterPro" id="IPR003265">
    <property type="entry name" value="HhH-GPD_domain"/>
</dbReference>
<comment type="caution">
    <text evidence="9">The sequence shown here is derived from an EMBL/GenBank/DDBJ whole genome shotgun (WGS) entry which is preliminary data.</text>
</comment>
<keyword evidence="6" id="KW-0234">DNA repair</keyword>
<dbReference type="InterPro" id="IPR023170">
    <property type="entry name" value="HhH_base_excis_C"/>
</dbReference>
<dbReference type="GO" id="GO:0006289">
    <property type="term" value="P:nucleotide-excision repair"/>
    <property type="evidence" value="ECO:0007669"/>
    <property type="project" value="InterPro"/>
</dbReference>
<proteinExistence type="inferred from homology"/>
<evidence type="ECO:0000259" key="7">
    <source>
        <dbReference type="SMART" id="SM00478"/>
    </source>
</evidence>
<dbReference type="GO" id="GO:0043916">
    <property type="term" value="F:DNA-7-methylguanine glycosylase activity"/>
    <property type="evidence" value="ECO:0007669"/>
    <property type="project" value="TreeGrafter"/>
</dbReference>
<dbReference type="Gene3D" id="1.10.340.30">
    <property type="entry name" value="Hypothetical protein, domain 2"/>
    <property type="match status" value="1"/>
</dbReference>
<dbReference type="Proteomes" id="UP000256977">
    <property type="component" value="Unassembled WGS sequence"/>
</dbReference>
<dbReference type="RefSeq" id="WP_116063047.1">
    <property type="nucleotide sequence ID" value="NZ_QRDZ01000021.1"/>
</dbReference>
<dbReference type="InterPro" id="IPR011257">
    <property type="entry name" value="DNA_glycosylase"/>
</dbReference>
<sequence length="299" mass="34348">MNQINGPIRIPVPAEFDFSVNLDYLSRSPDESLYRIRDGRLYKAIPAGSRAVFFEVDAEPGCLLLRPLDEEPWNDEIAQEVVAYTREWFDLDNDLSAFYAMSSRDPILRDVVPRLYGLRNMGIPDLFEALCWGIIGQQINLAFAYTLKRRFVETFGRQVRRGDVDCWLFPEPRDIAELNVNDITELKMTTKKAEYLIGVARLIASGELGRAILLESDIRSAEKRLVAIRGIGPWTANYVLMRCLRYPSAFPIDDVGLHNAIKSVLQMEQKPTVARIKELAVGWQGWEAYTTFYLWRVLY</sequence>
<dbReference type="GO" id="GO:0006285">
    <property type="term" value="P:base-excision repair, AP site formation"/>
    <property type="evidence" value="ECO:0007669"/>
    <property type="project" value="TreeGrafter"/>
</dbReference>
<name>A0A3D9ITJ4_9BACL</name>
<dbReference type="GO" id="GO:0006307">
    <property type="term" value="P:DNA alkylation repair"/>
    <property type="evidence" value="ECO:0007669"/>
    <property type="project" value="TreeGrafter"/>
</dbReference>
<evidence type="ECO:0000256" key="6">
    <source>
        <dbReference type="ARBA" id="ARBA00023204"/>
    </source>
</evidence>
<evidence type="ECO:0000256" key="5">
    <source>
        <dbReference type="ARBA" id="ARBA00022801"/>
    </source>
</evidence>
<evidence type="ECO:0000313" key="10">
    <source>
        <dbReference type="Proteomes" id="UP000256977"/>
    </source>
</evidence>
<dbReference type="Pfam" id="PF07934">
    <property type="entry name" value="OGG_N"/>
    <property type="match status" value="1"/>
</dbReference>
<dbReference type="InterPro" id="IPR012904">
    <property type="entry name" value="OGG_N"/>
</dbReference>
<dbReference type="GO" id="GO:0032131">
    <property type="term" value="F:alkylated DNA binding"/>
    <property type="evidence" value="ECO:0007669"/>
    <property type="project" value="TreeGrafter"/>
</dbReference>
<dbReference type="PANTHER" id="PTHR43003:SF12">
    <property type="entry name" value="DNA-3-METHYLADENINE GLYCOSYLASE"/>
    <property type="match status" value="1"/>
</dbReference>
<accession>A0A3D9ITJ4</accession>
<keyword evidence="10" id="KW-1185">Reference proteome</keyword>
<dbReference type="InterPro" id="IPR010316">
    <property type="entry name" value="AlkA_N"/>
</dbReference>
<evidence type="ECO:0000256" key="2">
    <source>
        <dbReference type="ARBA" id="ARBA00010817"/>
    </source>
</evidence>
<comment type="similarity">
    <text evidence="2">Belongs to the alkylbase DNA glycosidase AlkA family.</text>
</comment>
<evidence type="ECO:0000259" key="8">
    <source>
        <dbReference type="SMART" id="SM01009"/>
    </source>
</evidence>
<dbReference type="InterPro" id="IPR051912">
    <property type="entry name" value="Alkylbase_DNA_Glycosylase/TA"/>
</dbReference>
<dbReference type="FunFam" id="1.10.340.30:FF:000004">
    <property type="entry name" value="DNA-3-methyladenine glycosylase II"/>
    <property type="match status" value="1"/>
</dbReference>
<dbReference type="Gene3D" id="1.10.1670.10">
    <property type="entry name" value="Helix-hairpin-Helix base-excision DNA repair enzymes (C-terminal)"/>
    <property type="match status" value="1"/>
</dbReference>
<dbReference type="CDD" id="cd00056">
    <property type="entry name" value="ENDO3c"/>
    <property type="match status" value="1"/>
</dbReference>
<keyword evidence="4" id="KW-0227">DNA damage</keyword>
<protein>
    <recommendedName>
        <fullName evidence="3">DNA-3-methyladenine glycosylase II</fullName>
        <ecNumber evidence="3">3.2.2.21</ecNumber>
    </recommendedName>
</protein>
<organism evidence="9 10">
    <name type="scientific">Cohnella phaseoli</name>
    <dbReference type="NCBI Taxonomy" id="456490"/>
    <lineage>
        <taxon>Bacteria</taxon>
        <taxon>Bacillati</taxon>
        <taxon>Bacillota</taxon>
        <taxon>Bacilli</taxon>
        <taxon>Bacillales</taxon>
        <taxon>Paenibacillaceae</taxon>
        <taxon>Cohnella</taxon>
    </lineage>
</organism>
<reference evidence="9 10" key="1">
    <citation type="submission" date="2018-07" db="EMBL/GenBank/DDBJ databases">
        <title>Genomic Encyclopedia of Type Strains, Phase III (KMG-III): the genomes of soil and plant-associated and newly described type strains.</title>
        <authorList>
            <person name="Whitman W."/>
        </authorList>
    </citation>
    <scope>NUCLEOTIDE SEQUENCE [LARGE SCALE GENOMIC DNA]</scope>
    <source>
        <strain evidence="9 10">CECT 7287</strain>
    </source>
</reference>
<dbReference type="Pfam" id="PF00730">
    <property type="entry name" value="HhH-GPD"/>
    <property type="match status" value="1"/>
</dbReference>
<dbReference type="EC" id="3.2.2.21" evidence="3"/>
<feature type="domain" description="DNA-3-methyladenine glycosylase AlkA N-terminal" evidence="8">
    <location>
        <begin position="7"/>
        <end position="125"/>
    </location>
</feature>
<comment type="catalytic activity">
    <reaction evidence="1">
        <text>Hydrolysis of alkylated DNA, releasing 3-methyladenine, 3-methylguanine, 7-methylguanine and 7-methyladenine.</text>
        <dbReference type="EC" id="3.2.2.21"/>
    </reaction>
</comment>
<dbReference type="InterPro" id="IPR000035">
    <property type="entry name" value="Alkylbase_DNA_glycsylse_CS"/>
</dbReference>
<dbReference type="PANTHER" id="PTHR43003">
    <property type="entry name" value="DNA-3-METHYLADENINE GLYCOSYLASE"/>
    <property type="match status" value="1"/>
</dbReference>
<dbReference type="InterPro" id="IPR037046">
    <property type="entry name" value="AlkA_N_sf"/>
</dbReference>
<dbReference type="Gene3D" id="3.30.310.20">
    <property type="entry name" value="DNA-3-methyladenine glycosylase AlkA, N-terminal domain"/>
    <property type="match status" value="1"/>
</dbReference>
<dbReference type="SMART" id="SM01009">
    <property type="entry name" value="AlkA_N"/>
    <property type="match status" value="1"/>
</dbReference>
<evidence type="ECO:0000256" key="4">
    <source>
        <dbReference type="ARBA" id="ARBA00022763"/>
    </source>
</evidence>
<evidence type="ECO:0000313" key="9">
    <source>
        <dbReference type="EMBL" id="RED65113.1"/>
    </source>
</evidence>
<dbReference type="GO" id="GO:0005737">
    <property type="term" value="C:cytoplasm"/>
    <property type="evidence" value="ECO:0007669"/>
    <property type="project" value="TreeGrafter"/>
</dbReference>
<evidence type="ECO:0000256" key="1">
    <source>
        <dbReference type="ARBA" id="ARBA00000086"/>
    </source>
</evidence>
<dbReference type="AlphaFoldDB" id="A0A3D9ITJ4"/>